<comment type="caution">
    <text evidence="2">The sequence shown here is derived from an EMBL/GenBank/DDBJ whole genome shotgun (WGS) entry which is preliminary data.</text>
</comment>
<gene>
    <name evidence="2" type="ORF">GQ607_015224</name>
</gene>
<protein>
    <submittedName>
        <fullName evidence="2">Uncharacterized protein</fullName>
    </submittedName>
</protein>
<dbReference type="AlphaFoldDB" id="A0A8H3VW41"/>
<sequence length="178" mass="19686">MTQDVKPDDGASQHPRPAHVLAMNPRHPDTCPPVEEASTIAPKLVGHHPPQRRNMEPPTTNRHDGSLLPSPEPTDTPASVSLPVLGPPTACVGLYSPEASRPVEQGEHGYTVNDYQFVRMYVRLTKARRSMGRIYSRDKLRFMQSVKRSLQQEIKKTRARRVASGAVGIEDVSLPPEA</sequence>
<evidence type="ECO:0000313" key="2">
    <source>
        <dbReference type="EMBL" id="KAF0317551.1"/>
    </source>
</evidence>
<name>A0A8H3VW41_9PEZI</name>
<evidence type="ECO:0000313" key="3">
    <source>
        <dbReference type="Proteomes" id="UP000434172"/>
    </source>
</evidence>
<feature type="compositionally biased region" description="Basic and acidic residues" evidence="1">
    <location>
        <begin position="1"/>
        <end position="11"/>
    </location>
</feature>
<keyword evidence="3" id="KW-1185">Reference proteome</keyword>
<dbReference type="OrthoDB" id="10344034at2759"/>
<evidence type="ECO:0000256" key="1">
    <source>
        <dbReference type="SAM" id="MobiDB-lite"/>
    </source>
</evidence>
<proteinExistence type="predicted"/>
<dbReference type="Proteomes" id="UP000434172">
    <property type="component" value="Unassembled WGS sequence"/>
</dbReference>
<accession>A0A8H3VW41</accession>
<feature type="region of interest" description="Disordered" evidence="1">
    <location>
        <begin position="1"/>
        <end position="84"/>
    </location>
</feature>
<reference evidence="2 3" key="1">
    <citation type="submission" date="2019-12" db="EMBL/GenBank/DDBJ databases">
        <title>A genome sequence resource for the geographically widespread anthracnose pathogen Colletotrichum asianum.</title>
        <authorList>
            <person name="Meng Y."/>
        </authorList>
    </citation>
    <scope>NUCLEOTIDE SEQUENCE [LARGE SCALE GENOMIC DNA]</scope>
    <source>
        <strain evidence="2 3">ICMP 18580</strain>
    </source>
</reference>
<organism evidence="2 3">
    <name type="scientific">Colletotrichum asianum</name>
    <dbReference type="NCBI Taxonomy" id="702518"/>
    <lineage>
        <taxon>Eukaryota</taxon>
        <taxon>Fungi</taxon>
        <taxon>Dikarya</taxon>
        <taxon>Ascomycota</taxon>
        <taxon>Pezizomycotina</taxon>
        <taxon>Sordariomycetes</taxon>
        <taxon>Hypocreomycetidae</taxon>
        <taxon>Glomerellales</taxon>
        <taxon>Glomerellaceae</taxon>
        <taxon>Colletotrichum</taxon>
        <taxon>Colletotrichum gloeosporioides species complex</taxon>
    </lineage>
</organism>
<dbReference type="EMBL" id="WOWK01000128">
    <property type="protein sequence ID" value="KAF0317551.1"/>
    <property type="molecule type" value="Genomic_DNA"/>
</dbReference>